<dbReference type="Gene3D" id="3.40.50.1820">
    <property type="entry name" value="alpha/beta hydrolase"/>
    <property type="match status" value="1"/>
</dbReference>
<evidence type="ECO:0000313" key="2">
    <source>
        <dbReference type="EMBL" id="TGY94638.1"/>
    </source>
</evidence>
<proteinExistence type="predicted"/>
<dbReference type="Proteomes" id="UP000305451">
    <property type="component" value="Unassembled WGS sequence"/>
</dbReference>
<dbReference type="GO" id="GO:0016787">
    <property type="term" value="F:hydrolase activity"/>
    <property type="evidence" value="ECO:0007669"/>
    <property type="project" value="UniProtKB-KW"/>
</dbReference>
<comment type="caution">
    <text evidence="2">The sequence shown here is derived from an EMBL/GenBank/DDBJ whole genome shotgun (WGS) entry which is preliminary data.</text>
</comment>
<organism evidence="2 3">
    <name type="scientific">Marinicauda pacifica</name>
    <dbReference type="NCBI Taxonomy" id="1133559"/>
    <lineage>
        <taxon>Bacteria</taxon>
        <taxon>Pseudomonadati</taxon>
        <taxon>Pseudomonadota</taxon>
        <taxon>Alphaproteobacteria</taxon>
        <taxon>Maricaulales</taxon>
        <taxon>Maricaulaceae</taxon>
        <taxon>Marinicauda</taxon>
    </lineage>
</organism>
<evidence type="ECO:0000313" key="3">
    <source>
        <dbReference type="Proteomes" id="UP000305451"/>
    </source>
</evidence>
<dbReference type="PRINTS" id="PR00412">
    <property type="entry name" value="EPOXHYDRLASE"/>
</dbReference>
<dbReference type="InterPro" id="IPR000073">
    <property type="entry name" value="AB_hydrolase_1"/>
</dbReference>
<dbReference type="PANTHER" id="PTHR46438">
    <property type="entry name" value="ALPHA/BETA-HYDROLASES SUPERFAMILY PROTEIN"/>
    <property type="match status" value="1"/>
</dbReference>
<evidence type="ECO:0000259" key="1">
    <source>
        <dbReference type="Pfam" id="PF00561"/>
    </source>
</evidence>
<feature type="domain" description="AB hydrolase-1" evidence="1">
    <location>
        <begin position="62"/>
        <end position="293"/>
    </location>
</feature>
<gene>
    <name evidence="2" type="ORF">E5162_05035</name>
</gene>
<dbReference type="PRINTS" id="PR00111">
    <property type="entry name" value="ABHYDROLASE"/>
</dbReference>
<dbReference type="OrthoDB" id="9785847at2"/>
<keyword evidence="3" id="KW-1185">Reference proteome</keyword>
<dbReference type="InterPro" id="IPR000639">
    <property type="entry name" value="Epox_hydrolase-like"/>
</dbReference>
<dbReference type="AlphaFoldDB" id="A0A4S2HFN4"/>
<dbReference type="EMBL" id="SRXV01000001">
    <property type="protein sequence ID" value="TGY94638.1"/>
    <property type="molecule type" value="Genomic_DNA"/>
</dbReference>
<dbReference type="InterPro" id="IPR029058">
    <property type="entry name" value="AB_hydrolase_fold"/>
</dbReference>
<name>A0A4S2HFN4_9PROT</name>
<dbReference type="PANTHER" id="PTHR46438:SF11">
    <property type="entry name" value="LIPASE-RELATED"/>
    <property type="match status" value="1"/>
</dbReference>
<sequence length="309" mass="33353">MLLRILGGLILLVVAAAAVLLWLSRPVETGELRDTYLTGEDRYVTAAGLDWRVRESGPENAPALILIHGFSHSLEAFDPWAAELDDAYRVIRFDLPGHGLTGRPADGAYSNEATVEQVSALLDEIAPETFALGGNSLGGLVAWRYAAGHPERVGALVLVSPGGYSINGVTADPVPVPQGVAFYLRTAPEAGVRAATAALYADPARLDERDVSRITDLMKREGNGEAMVQRLEVFTLPDPEPVLAQIETPALILWGEQDMMVPPAHGPRFVEAMPDARLITYPDAGHVAMEERPEATASDVRAFLDEVWQ</sequence>
<reference evidence="2 3" key="1">
    <citation type="journal article" date="2013" name="Int. J. Syst. Evol. Microbiol.">
        <title>Marinicauda pacifica gen. nov., sp. nov., a prosthecate alphaproteobacterium of the family Hyphomonadaceae isolated from deep seawater.</title>
        <authorList>
            <person name="Zhang X.Y."/>
            <person name="Li G.W."/>
            <person name="Wang C.S."/>
            <person name="Zhang Y.J."/>
            <person name="Xu X.W."/>
            <person name="Li H."/>
            <person name="Liu A."/>
            <person name="Liu C."/>
            <person name="Xie B.B."/>
            <person name="Qin Q.L."/>
            <person name="Xu Z."/>
            <person name="Chen X.L."/>
            <person name="Zhou B.C."/>
            <person name="Zhang Y.Z."/>
        </authorList>
    </citation>
    <scope>NUCLEOTIDE SEQUENCE [LARGE SCALE GENOMIC DNA]</scope>
    <source>
        <strain evidence="2 3">P-1 km-3</strain>
    </source>
</reference>
<dbReference type="SUPFAM" id="SSF53474">
    <property type="entry name" value="alpha/beta-Hydrolases"/>
    <property type="match status" value="1"/>
</dbReference>
<protein>
    <submittedName>
        <fullName evidence="2">Alpha/beta hydrolase</fullName>
    </submittedName>
</protein>
<keyword evidence="2" id="KW-0378">Hydrolase</keyword>
<dbReference type="RefSeq" id="WP_135943835.1">
    <property type="nucleotide sequence ID" value="NZ_BMEI01000001.1"/>
</dbReference>
<accession>A0A4S2HFN4</accession>
<dbReference type="Pfam" id="PF00561">
    <property type="entry name" value="Abhydrolase_1"/>
    <property type="match status" value="1"/>
</dbReference>